<accession>A0ACB9ILH9</accession>
<proteinExistence type="predicted"/>
<reference evidence="2" key="1">
    <citation type="journal article" date="2022" name="Mol. Ecol. Resour.">
        <title>The genomes of chicory, endive, great burdock and yacon provide insights into Asteraceae palaeo-polyploidization history and plant inulin production.</title>
        <authorList>
            <person name="Fan W."/>
            <person name="Wang S."/>
            <person name="Wang H."/>
            <person name="Wang A."/>
            <person name="Jiang F."/>
            <person name="Liu H."/>
            <person name="Zhao H."/>
            <person name="Xu D."/>
            <person name="Zhang Y."/>
        </authorList>
    </citation>
    <scope>NUCLEOTIDE SEQUENCE [LARGE SCALE GENOMIC DNA]</scope>
    <source>
        <strain evidence="2">cv. Yunnan</strain>
    </source>
</reference>
<sequence length="321" mass="36781">MIWLANKRFHQNRSEHLNVFKSLSSCMESGTGMSSHFSKLVKLNDNLKDLGSTINQDMAIDFILMSLPVEYKEFINHYKQYVVGGTLSELRGSLMAIEMTMGQMNTLISKPRKRGKKRSVFKSDETCHYCGEIGHWKSTCPSYFAKKTKASEAGSSGMFVIEIFSLSSQSWVFDTGCGYHICNDLKELQEGQESFDDCESCLSGMLTKAPLTGIGQRAKDLLGLVHTDVCGPFRTMSRSGERYFVTFTDDFSRYGYVYLMKHKHETFEMFEQYQNEVQNQLGKRIKMVRSDRGGEYLSQEFDEHLKMWDHFSAHSIRNTTA</sequence>
<gene>
    <name evidence="1" type="ORF">L1987_24333</name>
</gene>
<comment type="caution">
    <text evidence="1">The sequence shown here is derived from an EMBL/GenBank/DDBJ whole genome shotgun (WGS) entry which is preliminary data.</text>
</comment>
<dbReference type="Proteomes" id="UP001056120">
    <property type="component" value="Linkage Group LG08"/>
</dbReference>
<dbReference type="EMBL" id="CM042025">
    <property type="protein sequence ID" value="KAI3808383.1"/>
    <property type="molecule type" value="Genomic_DNA"/>
</dbReference>
<keyword evidence="2" id="KW-1185">Reference proteome</keyword>
<evidence type="ECO:0000313" key="2">
    <source>
        <dbReference type="Proteomes" id="UP001056120"/>
    </source>
</evidence>
<evidence type="ECO:0000313" key="1">
    <source>
        <dbReference type="EMBL" id="KAI3808383.1"/>
    </source>
</evidence>
<reference evidence="1 2" key="2">
    <citation type="journal article" date="2022" name="Mol. Ecol. Resour.">
        <title>The genomes of chicory, endive, great burdock and yacon provide insights into Asteraceae paleo-polyploidization history and plant inulin production.</title>
        <authorList>
            <person name="Fan W."/>
            <person name="Wang S."/>
            <person name="Wang H."/>
            <person name="Wang A."/>
            <person name="Jiang F."/>
            <person name="Liu H."/>
            <person name="Zhao H."/>
            <person name="Xu D."/>
            <person name="Zhang Y."/>
        </authorList>
    </citation>
    <scope>NUCLEOTIDE SEQUENCE [LARGE SCALE GENOMIC DNA]</scope>
    <source>
        <strain evidence="2">cv. Yunnan</strain>
        <tissue evidence="1">Leaves</tissue>
    </source>
</reference>
<name>A0ACB9ILH9_9ASTR</name>
<protein>
    <submittedName>
        <fullName evidence="1">Uncharacterized protein</fullName>
    </submittedName>
</protein>
<organism evidence="1 2">
    <name type="scientific">Smallanthus sonchifolius</name>
    <dbReference type="NCBI Taxonomy" id="185202"/>
    <lineage>
        <taxon>Eukaryota</taxon>
        <taxon>Viridiplantae</taxon>
        <taxon>Streptophyta</taxon>
        <taxon>Embryophyta</taxon>
        <taxon>Tracheophyta</taxon>
        <taxon>Spermatophyta</taxon>
        <taxon>Magnoliopsida</taxon>
        <taxon>eudicotyledons</taxon>
        <taxon>Gunneridae</taxon>
        <taxon>Pentapetalae</taxon>
        <taxon>asterids</taxon>
        <taxon>campanulids</taxon>
        <taxon>Asterales</taxon>
        <taxon>Asteraceae</taxon>
        <taxon>Asteroideae</taxon>
        <taxon>Heliantheae alliance</taxon>
        <taxon>Millerieae</taxon>
        <taxon>Smallanthus</taxon>
    </lineage>
</organism>